<feature type="region of interest" description="Disordered" evidence="1">
    <location>
        <begin position="59"/>
        <end position="119"/>
    </location>
</feature>
<dbReference type="KEGG" id="spha:D3Y57_14405"/>
<evidence type="ECO:0000313" key="2">
    <source>
        <dbReference type="EMBL" id="AYJ86914.1"/>
    </source>
</evidence>
<feature type="region of interest" description="Disordered" evidence="1">
    <location>
        <begin position="310"/>
        <end position="337"/>
    </location>
</feature>
<proteinExistence type="predicted"/>
<organism evidence="2 3">
    <name type="scientific">Sphingomonas paeninsulae</name>
    <dbReference type="NCBI Taxonomy" id="2319844"/>
    <lineage>
        <taxon>Bacteria</taxon>
        <taxon>Pseudomonadati</taxon>
        <taxon>Pseudomonadota</taxon>
        <taxon>Alphaproteobacteria</taxon>
        <taxon>Sphingomonadales</taxon>
        <taxon>Sphingomonadaceae</taxon>
        <taxon>Sphingomonas</taxon>
    </lineage>
</organism>
<feature type="compositionally biased region" description="Basic and acidic residues" evidence="1">
    <location>
        <begin position="138"/>
        <end position="150"/>
    </location>
</feature>
<name>A0A494THH9_SPHPE</name>
<dbReference type="Pfam" id="PF09939">
    <property type="entry name" value="DUF2171"/>
    <property type="match status" value="1"/>
</dbReference>
<dbReference type="NCBIfam" id="NF033157">
    <property type="entry name" value="SWFGD_domain"/>
    <property type="match status" value="1"/>
</dbReference>
<dbReference type="OrthoDB" id="9803697at2"/>
<accession>A0A494THH9</accession>
<dbReference type="InterPro" id="IPR047800">
    <property type="entry name" value="SWFGD_dom"/>
</dbReference>
<keyword evidence="3" id="KW-1185">Reference proteome</keyword>
<gene>
    <name evidence="2" type="ORF">D3Y57_14405</name>
</gene>
<protein>
    <submittedName>
        <fullName evidence="2">DUF2171 domain-containing protein</fullName>
    </submittedName>
</protein>
<dbReference type="InterPro" id="IPR018684">
    <property type="entry name" value="DUF2171"/>
</dbReference>
<feature type="compositionally biased region" description="Basic and acidic residues" evidence="1">
    <location>
        <begin position="94"/>
        <end position="119"/>
    </location>
</feature>
<feature type="compositionally biased region" description="Basic and acidic residues" evidence="1">
    <location>
        <begin position="63"/>
        <end position="83"/>
    </location>
</feature>
<dbReference type="Proteomes" id="UP000276254">
    <property type="component" value="Chromosome"/>
</dbReference>
<dbReference type="EMBL" id="CP032829">
    <property type="protein sequence ID" value="AYJ86914.1"/>
    <property type="molecule type" value="Genomic_DNA"/>
</dbReference>
<evidence type="ECO:0000313" key="3">
    <source>
        <dbReference type="Proteomes" id="UP000276254"/>
    </source>
</evidence>
<dbReference type="AlphaFoldDB" id="A0A494THH9"/>
<reference evidence="2 3" key="1">
    <citation type="submission" date="2018-09" db="EMBL/GenBank/DDBJ databases">
        <title>Sphingomonas peninsula sp. nov., isolated from fildes peninsula, Antarctic soil.</title>
        <authorList>
            <person name="Yingchao G."/>
        </authorList>
    </citation>
    <scope>NUCLEOTIDE SEQUENCE [LARGE SCALE GENOMIC DNA]</scope>
    <source>
        <strain evidence="2 3">YZ-8</strain>
    </source>
</reference>
<feature type="region of interest" description="Disordered" evidence="1">
    <location>
        <begin position="136"/>
        <end position="190"/>
    </location>
</feature>
<sequence>MQSSVIPKTRLGSFRRRPTVCRLEVEVLEQPSACSVLPVRRASAELLCPVREETKMAYQDDDYYNRGRNDGRGPDRGADRDRGGYGSYGARGAGQDRDYRDRQITGDRDRYRSEHDDDRSFLDRAGDEVRSWFGDDEAERRRERDAREDGGPDYNNQNYGRGNTPGGALGSNSSRRGTGRNDHDPHYSSWRQQQIDALDRDYHEYRQHNQSKFENDFGNWRNERQGQRSLLDQVEKHHEVVGSDGEHVGTVDKVRGDRIILTRNDQDAGGHHHSIPSIWLKSADGGQITISKTAVEAKQAWRDEDRNMIFGSDRGNESGGSDNNGPHVLNRSFSGTY</sequence>
<evidence type="ECO:0000256" key="1">
    <source>
        <dbReference type="SAM" id="MobiDB-lite"/>
    </source>
</evidence>